<sequence>MADKGKKSSSLVEVAKQRLLYRAGKKSMMYLQKRARWRSMLTLKLSDLLSLYPSNEQRAILQEVRKQINNHIKDTRNLSWFGPSHMDVLRPVPKQPLEILLTKGTVPLMDNTTPITPAGLLLFPGQEGSPLLLQVKKPTSWYKPQWGSARLKPPTRFYTEYSPSAGQNLSL</sequence>
<keyword evidence="2" id="KW-1185">Reference proteome</keyword>
<protein>
    <submittedName>
        <fullName evidence="1">Uncharacterized protein</fullName>
    </submittedName>
</protein>
<dbReference type="Proteomes" id="UP000652761">
    <property type="component" value="Unassembled WGS sequence"/>
</dbReference>
<reference evidence="1" key="1">
    <citation type="submission" date="2017-07" db="EMBL/GenBank/DDBJ databases">
        <title>Taro Niue Genome Assembly and Annotation.</title>
        <authorList>
            <person name="Atibalentja N."/>
            <person name="Keating K."/>
            <person name="Fields C.J."/>
        </authorList>
    </citation>
    <scope>NUCLEOTIDE SEQUENCE</scope>
    <source>
        <strain evidence="1">Niue_2</strain>
        <tissue evidence="1">Leaf</tissue>
    </source>
</reference>
<comment type="caution">
    <text evidence="1">The sequence shown here is derived from an EMBL/GenBank/DDBJ whole genome shotgun (WGS) entry which is preliminary data.</text>
</comment>
<dbReference type="EMBL" id="NMUH01001729">
    <property type="protein sequence ID" value="MQL94914.1"/>
    <property type="molecule type" value="Genomic_DNA"/>
</dbReference>
<evidence type="ECO:0000313" key="1">
    <source>
        <dbReference type="EMBL" id="MQL94914.1"/>
    </source>
</evidence>
<name>A0A843VP60_COLES</name>
<gene>
    <name evidence="1" type="ORF">Taro_027578</name>
</gene>
<proteinExistence type="predicted"/>
<dbReference type="AlphaFoldDB" id="A0A843VP60"/>
<accession>A0A843VP60</accession>
<evidence type="ECO:0000313" key="2">
    <source>
        <dbReference type="Proteomes" id="UP000652761"/>
    </source>
</evidence>
<organism evidence="1 2">
    <name type="scientific">Colocasia esculenta</name>
    <name type="common">Wild taro</name>
    <name type="synonym">Arum esculentum</name>
    <dbReference type="NCBI Taxonomy" id="4460"/>
    <lineage>
        <taxon>Eukaryota</taxon>
        <taxon>Viridiplantae</taxon>
        <taxon>Streptophyta</taxon>
        <taxon>Embryophyta</taxon>
        <taxon>Tracheophyta</taxon>
        <taxon>Spermatophyta</taxon>
        <taxon>Magnoliopsida</taxon>
        <taxon>Liliopsida</taxon>
        <taxon>Araceae</taxon>
        <taxon>Aroideae</taxon>
        <taxon>Colocasieae</taxon>
        <taxon>Colocasia</taxon>
    </lineage>
</organism>